<evidence type="ECO:0000313" key="2">
    <source>
        <dbReference type="Proteomes" id="UP000215127"/>
    </source>
</evidence>
<gene>
    <name evidence="1" type="ORF">ZT3D7_G5037</name>
</gene>
<sequence length="105" mass="11481">MIAFVWLLPPVANGPVELPKIGINLAANFAKRGLGVNGQGFRRVLTVHYIYYVENQSGFNVIPEFGLSARRSCPFFCTISELQRLPSLACPAKSQIGHYNSGPMG</sequence>
<accession>A0A1X7RR64</accession>
<dbReference type="Proteomes" id="UP000215127">
    <property type="component" value="Chromosome 4"/>
</dbReference>
<evidence type="ECO:0000313" key="1">
    <source>
        <dbReference type="EMBL" id="SMQ49886.1"/>
    </source>
</evidence>
<organism evidence="1 2">
    <name type="scientific">Zymoseptoria tritici (strain ST99CH_3D7)</name>
    <dbReference type="NCBI Taxonomy" id="1276538"/>
    <lineage>
        <taxon>Eukaryota</taxon>
        <taxon>Fungi</taxon>
        <taxon>Dikarya</taxon>
        <taxon>Ascomycota</taxon>
        <taxon>Pezizomycotina</taxon>
        <taxon>Dothideomycetes</taxon>
        <taxon>Dothideomycetidae</taxon>
        <taxon>Mycosphaerellales</taxon>
        <taxon>Mycosphaerellaceae</taxon>
        <taxon>Zymoseptoria</taxon>
    </lineage>
</organism>
<dbReference type="AlphaFoldDB" id="A0A1X7RR64"/>
<reference evidence="1 2" key="1">
    <citation type="submission" date="2016-06" db="EMBL/GenBank/DDBJ databases">
        <authorList>
            <person name="Kjaerup R.B."/>
            <person name="Dalgaard T.S."/>
            <person name="Juul-Madsen H.R."/>
        </authorList>
    </citation>
    <scope>NUCLEOTIDE SEQUENCE [LARGE SCALE GENOMIC DNA]</scope>
</reference>
<protein>
    <submittedName>
        <fullName evidence="1">Uncharacterized protein</fullName>
    </submittedName>
</protein>
<proteinExistence type="predicted"/>
<keyword evidence="2" id="KW-1185">Reference proteome</keyword>
<name>A0A1X7RR64_ZYMT9</name>
<dbReference type="EMBL" id="LT853695">
    <property type="protein sequence ID" value="SMQ49886.1"/>
    <property type="molecule type" value="Genomic_DNA"/>
</dbReference>